<accession>A0A4C2A219</accession>
<sequence length="81" mass="9150">MYEVKTWRKDKYPGTYHSCVGYLEAAAAAQCLKPLLSVDRLVFNLNQFIQHVPCLGVHVEPPFAGIDIAKETTILKVLDHH</sequence>
<dbReference type="AlphaFoldDB" id="A0A4C2A219"/>
<comment type="caution">
    <text evidence="1">The sequence shown here is derived from an EMBL/GenBank/DDBJ whole genome shotgun (WGS) entry which is preliminary data.</text>
</comment>
<proteinExistence type="predicted"/>
<organism evidence="1 2">
    <name type="scientific">Eumeta variegata</name>
    <name type="common">Bagworm moth</name>
    <name type="synonym">Eumeta japonica</name>
    <dbReference type="NCBI Taxonomy" id="151549"/>
    <lineage>
        <taxon>Eukaryota</taxon>
        <taxon>Metazoa</taxon>
        <taxon>Ecdysozoa</taxon>
        <taxon>Arthropoda</taxon>
        <taxon>Hexapoda</taxon>
        <taxon>Insecta</taxon>
        <taxon>Pterygota</taxon>
        <taxon>Neoptera</taxon>
        <taxon>Endopterygota</taxon>
        <taxon>Lepidoptera</taxon>
        <taxon>Glossata</taxon>
        <taxon>Ditrysia</taxon>
        <taxon>Tineoidea</taxon>
        <taxon>Psychidae</taxon>
        <taxon>Oiketicinae</taxon>
        <taxon>Eumeta</taxon>
    </lineage>
</organism>
<dbReference type="EMBL" id="BGZK01002456">
    <property type="protein sequence ID" value="GBP94068.1"/>
    <property type="molecule type" value="Genomic_DNA"/>
</dbReference>
<evidence type="ECO:0000313" key="1">
    <source>
        <dbReference type="EMBL" id="GBP94068.1"/>
    </source>
</evidence>
<keyword evidence="2" id="KW-1185">Reference proteome</keyword>
<name>A0A4C2A219_EUMVA</name>
<gene>
    <name evidence="1" type="ORF">EVAR_57412_1</name>
</gene>
<protein>
    <submittedName>
        <fullName evidence="1">Uncharacterized protein</fullName>
    </submittedName>
</protein>
<dbReference type="Proteomes" id="UP000299102">
    <property type="component" value="Unassembled WGS sequence"/>
</dbReference>
<reference evidence="1 2" key="1">
    <citation type="journal article" date="2019" name="Commun. Biol.">
        <title>The bagworm genome reveals a unique fibroin gene that provides high tensile strength.</title>
        <authorList>
            <person name="Kono N."/>
            <person name="Nakamura H."/>
            <person name="Ohtoshi R."/>
            <person name="Tomita M."/>
            <person name="Numata K."/>
            <person name="Arakawa K."/>
        </authorList>
    </citation>
    <scope>NUCLEOTIDE SEQUENCE [LARGE SCALE GENOMIC DNA]</scope>
</reference>
<evidence type="ECO:0000313" key="2">
    <source>
        <dbReference type="Proteomes" id="UP000299102"/>
    </source>
</evidence>